<sequence length="81" mass="8033">MGSAVRGPVPGGASGRGRLPLFFAPVTVLSVPFRVLAALFDGTAKAPFGLPAGALMSVRPVAAASVLMGRQGGWPGSSDPT</sequence>
<dbReference type="RefSeq" id="WP_200694493.1">
    <property type="nucleotide sequence ID" value="NZ_JAVREX010000020.1"/>
</dbReference>
<evidence type="ECO:0000313" key="1">
    <source>
        <dbReference type="EMBL" id="MDT0432186.1"/>
    </source>
</evidence>
<gene>
    <name evidence="1" type="ORF">RM649_31720</name>
</gene>
<dbReference type="EMBL" id="JAVREX010000020">
    <property type="protein sequence ID" value="MDT0432186.1"/>
    <property type="molecule type" value="Genomic_DNA"/>
</dbReference>
<organism evidence="1 2">
    <name type="scientific">Streptomyces salyersiae</name>
    <dbReference type="NCBI Taxonomy" id="3075530"/>
    <lineage>
        <taxon>Bacteria</taxon>
        <taxon>Bacillati</taxon>
        <taxon>Actinomycetota</taxon>
        <taxon>Actinomycetes</taxon>
        <taxon>Kitasatosporales</taxon>
        <taxon>Streptomycetaceae</taxon>
        <taxon>Streptomyces</taxon>
    </lineage>
</organism>
<reference evidence="2" key="1">
    <citation type="submission" date="2023-07" db="EMBL/GenBank/DDBJ databases">
        <title>30 novel species of actinomycetes from the DSMZ collection.</title>
        <authorList>
            <person name="Nouioui I."/>
        </authorList>
    </citation>
    <scope>NUCLEOTIDE SEQUENCE [LARGE SCALE GENOMIC DNA]</scope>
    <source>
        <strain evidence="2">DSM 41770</strain>
    </source>
</reference>
<accession>A0ABU2RU43</accession>
<dbReference type="Proteomes" id="UP001183777">
    <property type="component" value="Unassembled WGS sequence"/>
</dbReference>
<comment type="caution">
    <text evidence="1">The sequence shown here is derived from an EMBL/GenBank/DDBJ whole genome shotgun (WGS) entry which is preliminary data.</text>
</comment>
<protein>
    <submittedName>
        <fullName evidence="1">Uncharacterized protein</fullName>
    </submittedName>
</protein>
<keyword evidence="2" id="KW-1185">Reference proteome</keyword>
<evidence type="ECO:0000313" key="2">
    <source>
        <dbReference type="Proteomes" id="UP001183777"/>
    </source>
</evidence>
<proteinExistence type="predicted"/>
<name>A0ABU2RU43_9ACTN</name>